<keyword evidence="1" id="KW-0175">Coiled coil</keyword>
<accession>A0AAD3D661</accession>
<feature type="coiled-coil region" evidence="1">
    <location>
        <begin position="230"/>
        <end position="257"/>
    </location>
</feature>
<proteinExistence type="predicted"/>
<dbReference type="AlphaFoldDB" id="A0AAD3D661"/>
<feature type="region of interest" description="Disordered" evidence="2">
    <location>
        <begin position="101"/>
        <end position="121"/>
    </location>
</feature>
<sequence>MNSDVLLFLSRCLAQLTTEQQSPDFEIINLLVHLSRHVNFRNRVECIVSIPSALLKALQFIHDRVKNCQGRIHNPIGFQISALKDYIAEHHGSSNLVPYVSSPSTVSSTSSNSNNSLLEENEKLKKRVKELESKQRLPVANKIDEFDNISRDESIESLVISMDVAKRLKKYRKRCKEHKATLDKIQKEAVSEPEVQINENDCLKIVSLKKAINAKNSDMSTFVRLSNETREIKEKKINSLETKLKQANAVSEQVRRIAI</sequence>
<evidence type="ECO:0000313" key="3">
    <source>
        <dbReference type="EMBL" id="GFH57411.1"/>
    </source>
</evidence>
<dbReference type="EMBL" id="BLLK01000058">
    <property type="protein sequence ID" value="GFH57411.1"/>
    <property type="molecule type" value="Genomic_DNA"/>
</dbReference>
<evidence type="ECO:0000313" key="4">
    <source>
        <dbReference type="Proteomes" id="UP001054902"/>
    </source>
</evidence>
<name>A0AAD3D661_9STRA</name>
<keyword evidence="4" id="KW-1185">Reference proteome</keyword>
<dbReference type="Proteomes" id="UP001054902">
    <property type="component" value="Unassembled WGS sequence"/>
</dbReference>
<reference evidence="3 4" key="1">
    <citation type="journal article" date="2021" name="Sci. Rep.">
        <title>The genome of the diatom Chaetoceros tenuissimus carries an ancient integrated fragment of an extant virus.</title>
        <authorList>
            <person name="Hongo Y."/>
            <person name="Kimura K."/>
            <person name="Takaki Y."/>
            <person name="Yoshida Y."/>
            <person name="Baba S."/>
            <person name="Kobayashi G."/>
            <person name="Nagasaki K."/>
            <person name="Hano T."/>
            <person name="Tomaru Y."/>
        </authorList>
    </citation>
    <scope>NUCLEOTIDE SEQUENCE [LARGE SCALE GENOMIC DNA]</scope>
    <source>
        <strain evidence="3 4">NIES-3715</strain>
    </source>
</reference>
<comment type="caution">
    <text evidence="3">The sequence shown here is derived from an EMBL/GenBank/DDBJ whole genome shotgun (WGS) entry which is preliminary data.</text>
</comment>
<feature type="compositionally biased region" description="Low complexity" evidence="2">
    <location>
        <begin position="101"/>
        <end position="118"/>
    </location>
</feature>
<gene>
    <name evidence="3" type="ORF">CTEN210_13887</name>
</gene>
<organism evidence="3 4">
    <name type="scientific">Chaetoceros tenuissimus</name>
    <dbReference type="NCBI Taxonomy" id="426638"/>
    <lineage>
        <taxon>Eukaryota</taxon>
        <taxon>Sar</taxon>
        <taxon>Stramenopiles</taxon>
        <taxon>Ochrophyta</taxon>
        <taxon>Bacillariophyta</taxon>
        <taxon>Coscinodiscophyceae</taxon>
        <taxon>Chaetocerotophycidae</taxon>
        <taxon>Chaetocerotales</taxon>
        <taxon>Chaetocerotaceae</taxon>
        <taxon>Chaetoceros</taxon>
    </lineage>
</organism>
<evidence type="ECO:0000256" key="2">
    <source>
        <dbReference type="SAM" id="MobiDB-lite"/>
    </source>
</evidence>
<evidence type="ECO:0000256" key="1">
    <source>
        <dbReference type="SAM" id="Coils"/>
    </source>
</evidence>
<protein>
    <submittedName>
        <fullName evidence="3">Uncharacterized protein</fullName>
    </submittedName>
</protein>